<sequence>MARYENEEQAAADGFGIVHEPERHRYAVYQRGSGEDRLIGEAHYSLLGDDIIDFDHTVVVPALRGTGLSRLLARRALTGDAIGGRSVRASCWFIDGYLARHPELLER</sequence>
<gene>
    <name evidence="2" type="ORF">EVS81_02180</name>
</gene>
<dbReference type="AlphaFoldDB" id="A0A4P6KBV8"/>
<dbReference type="InterPro" id="IPR031165">
    <property type="entry name" value="GNAT_YJDJ"/>
</dbReference>
<dbReference type="KEGG" id="ltr:EVS81_02180"/>
<organism evidence="2 3">
    <name type="scientific">Leucobacter triazinivorans</name>
    <dbReference type="NCBI Taxonomy" id="1784719"/>
    <lineage>
        <taxon>Bacteria</taxon>
        <taxon>Bacillati</taxon>
        <taxon>Actinomycetota</taxon>
        <taxon>Actinomycetes</taxon>
        <taxon>Micrococcales</taxon>
        <taxon>Microbacteriaceae</taxon>
        <taxon>Leucobacter</taxon>
    </lineage>
</organism>
<dbReference type="InterPro" id="IPR045057">
    <property type="entry name" value="Gcn5-rel_NAT"/>
</dbReference>
<dbReference type="SUPFAM" id="SSF55729">
    <property type="entry name" value="Acyl-CoA N-acyltransferases (Nat)"/>
    <property type="match status" value="1"/>
</dbReference>
<dbReference type="OrthoDB" id="5405911at2"/>
<evidence type="ECO:0000259" key="1">
    <source>
        <dbReference type="PROSITE" id="PS51729"/>
    </source>
</evidence>
<dbReference type="Gene3D" id="3.40.630.30">
    <property type="match status" value="1"/>
</dbReference>
<name>A0A4P6KBV8_9MICO</name>
<accession>A0A4P6KBV8</accession>
<dbReference type="Pfam" id="PF14542">
    <property type="entry name" value="Acetyltransf_CG"/>
    <property type="match status" value="1"/>
</dbReference>
<keyword evidence="2" id="KW-0808">Transferase</keyword>
<proteinExistence type="predicted"/>
<dbReference type="PROSITE" id="PS51729">
    <property type="entry name" value="GNAT_YJDJ"/>
    <property type="match status" value="1"/>
</dbReference>
<dbReference type="RefSeq" id="WP_130108938.1">
    <property type="nucleotide sequence ID" value="NZ_CP035806.1"/>
</dbReference>
<dbReference type="GO" id="GO:0016740">
    <property type="term" value="F:transferase activity"/>
    <property type="evidence" value="ECO:0007669"/>
    <property type="project" value="UniProtKB-KW"/>
</dbReference>
<feature type="domain" description="N-acetyltransferase" evidence="1">
    <location>
        <begin position="18"/>
        <end position="107"/>
    </location>
</feature>
<dbReference type="InterPro" id="IPR016181">
    <property type="entry name" value="Acyl_CoA_acyltransferase"/>
</dbReference>
<protein>
    <submittedName>
        <fullName evidence="2">N-acetyltransferase</fullName>
    </submittedName>
</protein>
<evidence type="ECO:0000313" key="3">
    <source>
        <dbReference type="Proteomes" id="UP000289260"/>
    </source>
</evidence>
<dbReference type="Proteomes" id="UP000289260">
    <property type="component" value="Chromosome"/>
</dbReference>
<evidence type="ECO:0000313" key="2">
    <source>
        <dbReference type="EMBL" id="QBE47785.1"/>
    </source>
</evidence>
<keyword evidence="3" id="KW-1185">Reference proteome</keyword>
<dbReference type="PANTHER" id="PTHR31435">
    <property type="entry name" value="PROTEIN NATD1"/>
    <property type="match status" value="1"/>
</dbReference>
<reference evidence="2 3" key="1">
    <citation type="submission" date="2019-02" db="EMBL/GenBank/DDBJ databases">
        <authorList>
            <person name="Sun L."/>
            <person name="Pan D."/>
            <person name="Wu X."/>
        </authorList>
    </citation>
    <scope>NUCLEOTIDE SEQUENCE [LARGE SCALE GENOMIC DNA]</scope>
    <source>
        <strain evidence="2 3">JW-1</strain>
    </source>
</reference>
<dbReference type="PANTHER" id="PTHR31435:SF9">
    <property type="entry name" value="PROTEIN NATD1"/>
    <property type="match status" value="1"/>
</dbReference>
<dbReference type="EMBL" id="CP035806">
    <property type="protein sequence ID" value="QBE47785.1"/>
    <property type="molecule type" value="Genomic_DNA"/>
</dbReference>